<dbReference type="Gene3D" id="3.40.850.10">
    <property type="entry name" value="Kinesin motor domain"/>
    <property type="match status" value="1"/>
</dbReference>
<evidence type="ECO:0000256" key="1">
    <source>
        <dbReference type="ARBA" id="ARBA00010899"/>
    </source>
</evidence>
<dbReference type="SUPFAM" id="SSF52540">
    <property type="entry name" value="P-loop containing nucleoside triphosphate hydrolases"/>
    <property type="match status" value="1"/>
</dbReference>
<dbReference type="Pfam" id="PF00225">
    <property type="entry name" value="Kinesin"/>
    <property type="match status" value="1"/>
</dbReference>
<sequence>MAIMAEIRRSGELHDFHLASRRTEELALRRYQAVHWLECFVGPLGIHSEPSDRQFISCLRNGIILCNVINKIQPGCIPKVVDNNEPVASETAIWDSKPLPAYQYFENVRNFLMAVKELKLPAFEASDLENFEAGSAARIADCILALKSYYEWKEWSGGKGVYKHVTIKSPLLQSAAKNFSRPLNAISSQPSRRLDMSGLSAVDEKQSITDSIVKALTTHMVDSKENINENFRTSLQNGSKDPVQLFNEILSRCLEEKLSNQFPMLKSCSQDSLKEAGGSHASVSVLKENSSLIHNPECHRTQTRKVSKDHWRLLWNQERDLSDIKALWHKTKGEFEYLQSQLLNDLMHLGSLVEEMSTPALRYQKVVQENRKLYNMAQDLKGNVRVYCRIRPILNMDAKNLVDFVGQDGSLVIVDPSKPRPDGRKVFQFNQVYGPSATQDELFKEIQPLIRSVMDGFNVCILAYGETGSGKTHTMYGSSGISEKEMGINFLALKDLFQIAEKRKDTNYDVRIQMVVICNKEIQDLLAEVPAPDGESSLPDVAFHSVKSNVDAISLVNSGQRKYSCLNTSKINNLSSPFHSVVTIHVHGKDTSGNILRGCLHLVDLAASGEDDTSLSCLEDVITSLSQKNYNIQQGSSKITSLLQDALGGNAKVVVFTHVIPEGDNFAETVNTLKFAQKVSTIELGAVLSNKKNIEVTQLKQEIETLKSALGDKDPKSPLPNRQLRSPYDKTRSVIEKSPIKARRLSMENPGSVKSERLEKSPLKQLKITTDNPSDKLSNPTTSRSKEPKSPLEKPMLQGSFPRSRRLSIENPMTIRSEKKQKLKDPKSPSEGKATLKKLTPPRSRRLSIENPKAIADIRKSSKTPQTSLRARRLSLEGPKDCTKKGLRSADVVSSKDYISIMEFPASYTNGPTFTDCATEFPSVQPSPAAYTNGPTFTDCATKFPSLQLAPAANTKGPTFTDCATKIPSLQPPKTPERQKLDLNEMHTPGIAKSTNKKGSQIKRSLRTIGKLINGSEKRSQQVVESSSMKGKDIAREPRSPPSTKARTLRRQSLTGIPPPPGSNRRSSLEGGTSTDARPTDNRNAKTPPPVRSSIKLTNRWM</sequence>
<feature type="compositionally biased region" description="Basic and acidic residues" evidence="4">
    <location>
        <begin position="816"/>
        <end position="830"/>
    </location>
</feature>
<keyword evidence="3" id="KW-0067">ATP-binding</keyword>
<proteinExistence type="inferred from homology"/>
<dbReference type="InterPro" id="IPR001715">
    <property type="entry name" value="CH_dom"/>
</dbReference>
<feature type="binding site" evidence="3">
    <location>
        <begin position="465"/>
        <end position="472"/>
    </location>
    <ligand>
        <name>ATP</name>
        <dbReference type="ChEBI" id="CHEBI:30616"/>
    </ligand>
</feature>
<feature type="compositionally biased region" description="Polar residues" evidence="4">
    <location>
        <begin position="1042"/>
        <end position="1055"/>
    </location>
</feature>
<feature type="compositionally biased region" description="Polar residues" evidence="4">
    <location>
        <begin position="767"/>
        <end position="783"/>
    </location>
</feature>
<dbReference type="PANTHER" id="PTHR47972">
    <property type="entry name" value="KINESIN-LIKE PROTEIN KLP-3"/>
    <property type="match status" value="1"/>
</dbReference>
<dbReference type="InterPro" id="IPR027417">
    <property type="entry name" value="P-loop_NTPase"/>
</dbReference>
<evidence type="ECO:0000313" key="8">
    <source>
        <dbReference type="RefSeq" id="XP_056696080.1"/>
    </source>
</evidence>
<dbReference type="Proteomes" id="UP000813463">
    <property type="component" value="Chromosome 3"/>
</dbReference>
<feature type="compositionally biased region" description="Basic and acidic residues" evidence="4">
    <location>
        <begin position="1030"/>
        <end position="1039"/>
    </location>
</feature>
<dbReference type="SMART" id="SM00033">
    <property type="entry name" value="CH"/>
    <property type="match status" value="1"/>
</dbReference>
<feature type="domain" description="Kinesin motor" evidence="6">
    <location>
        <begin position="383"/>
        <end position="682"/>
    </location>
</feature>
<dbReference type="InterPro" id="IPR036872">
    <property type="entry name" value="CH_dom_sf"/>
</dbReference>
<dbReference type="InterPro" id="IPR036961">
    <property type="entry name" value="Kinesin_motor_dom_sf"/>
</dbReference>
<evidence type="ECO:0000259" key="5">
    <source>
        <dbReference type="PROSITE" id="PS50021"/>
    </source>
</evidence>
<dbReference type="Gene3D" id="1.10.418.10">
    <property type="entry name" value="Calponin-like domain"/>
    <property type="match status" value="1"/>
</dbReference>
<gene>
    <name evidence="8" type="primary">LOC110779311</name>
</gene>
<accession>A0ABM3RKD9</accession>
<comment type="similarity">
    <text evidence="1">Belongs to the TRAFAC class myosin-kinesin ATPase superfamily. Kinesin family. KIN-14 subfamily.</text>
</comment>
<dbReference type="PROSITE" id="PS50067">
    <property type="entry name" value="KINESIN_MOTOR_2"/>
    <property type="match status" value="1"/>
</dbReference>
<dbReference type="InterPro" id="IPR027640">
    <property type="entry name" value="Kinesin-like_fam"/>
</dbReference>
<feature type="compositionally biased region" description="Polar residues" evidence="4">
    <location>
        <begin position="1064"/>
        <end position="1077"/>
    </location>
</feature>
<dbReference type="PRINTS" id="PR00380">
    <property type="entry name" value="KINESINHEAVY"/>
</dbReference>
<name>A0ABM3RKD9_SPIOL</name>
<feature type="domain" description="Calponin-homology (CH)" evidence="5">
    <location>
        <begin position="27"/>
        <end position="151"/>
    </location>
</feature>
<dbReference type="SUPFAM" id="SSF47576">
    <property type="entry name" value="Calponin-homology domain, CH-domain"/>
    <property type="match status" value="1"/>
</dbReference>
<dbReference type="CDD" id="cd21203">
    <property type="entry name" value="CH_AtKIN14-like"/>
    <property type="match status" value="1"/>
</dbReference>
<dbReference type="GeneID" id="110779311"/>
<evidence type="ECO:0000256" key="4">
    <source>
        <dbReference type="SAM" id="MobiDB-lite"/>
    </source>
</evidence>
<keyword evidence="3" id="KW-0547">Nucleotide-binding</keyword>
<dbReference type="RefSeq" id="XP_056696080.1">
    <property type="nucleotide sequence ID" value="XM_056840102.1"/>
</dbReference>
<dbReference type="InterPro" id="IPR001752">
    <property type="entry name" value="Kinesin_motor_dom"/>
</dbReference>
<feature type="region of interest" description="Disordered" evidence="4">
    <location>
        <begin position="708"/>
        <end position="870"/>
    </location>
</feature>
<protein>
    <submittedName>
        <fullName evidence="8">Kinesin-like protein KIN-14L</fullName>
    </submittedName>
</protein>
<dbReference type="PROSITE" id="PS50021">
    <property type="entry name" value="CH"/>
    <property type="match status" value="1"/>
</dbReference>
<evidence type="ECO:0000259" key="6">
    <source>
        <dbReference type="PROSITE" id="PS50067"/>
    </source>
</evidence>
<feature type="compositionally biased region" description="Basic and acidic residues" evidence="4">
    <location>
        <begin position="727"/>
        <end position="739"/>
    </location>
</feature>
<reference evidence="7" key="1">
    <citation type="journal article" date="2021" name="Nat. Commun.">
        <title>Genomic analyses provide insights into spinach domestication and the genetic basis of agronomic traits.</title>
        <authorList>
            <person name="Cai X."/>
            <person name="Sun X."/>
            <person name="Xu C."/>
            <person name="Sun H."/>
            <person name="Wang X."/>
            <person name="Ge C."/>
            <person name="Zhang Z."/>
            <person name="Wang Q."/>
            <person name="Fei Z."/>
            <person name="Jiao C."/>
            <person name="Wang Q."/>
        </authorList>
    </citation>
    <scope>NUCLEOTIDE SEQUENCE [LARGE SCALE GENOMIC DNA]</scope>
    <source>
        <strain evidence="7">cv. Varoflay</strain>
    </source>
</reference>
<evidence type="ECO:0000256" key="2">
    <source>
        <dbReference type="ARBA" id="ARBA00023175"/>
    </source>
</evidence>
<evidence type="ECO:0000313" key="7">
    <source>
        <dbReference type="Proteomes" id="UP000813463"/>
    </source>
</evidence>
<dbReference type="Pfam" id="PF00307">
    <property type="entry name" value="CH"/>
    <property type="match status" value="1"/>
</dbReference>
<reference evidence="8" key="2">
    <citation type="submission" date="2025-08" db="UniProtKB">
        <authorList>
            <consortium name="RefSeq"/>
        </authorList>
    </citation>
    <scope>IDENTIFICATION</scope>
    <source>
        <tissue evidence="8">Leaf</tissue>
    </source>
</reference>
<dbReference type="SMART" id="SM00129">
    <property type="entry name" value="KISc"/>
    <property type="match status" value="1"/>
</dbReference>
<organism evidence="7 8">
    <name type="scientific">Spinacia oleracea</name>
    <name type="common">Spinach</name>
    <dbReference type="NCBI Taxonomy" id="3562"/>
    <lineage>
        <taxon>Eukaryota</taxon>
        <taxon>Viridiplantae</taxon>
        <taxon>Streptophyta</taxon>
        <taxon>Embryophyta</taxon>
        <taxon>Tracheophyta</taxon>
        <taxon>Spermatophyta</taxon>
        <taxon>Magnoliopsida</taxon>
        <taxon>eudicotyledons</taxon>
        <taxon>Gunneridae</taxon>
        <taxon>Pentapetalae</taxon>
        <taxon>Caryophyllales</taxon>
        <taxon>Chenopodiaceae</taxon>
        <taxon>Chenopodioideae</taxon>
        <taxon>Anserineae</taxon>
        <taxon>Spinacia</taxon>
    </lineage>
</organism>
<dbReference type="PANTHER" id="PTHR47972:SF4">
    <property type="entry name" value="KINESIN-LIKE PROTEIN KIN-14L"/>
    <property type="match status" value="1"/>
</dbReference>
<feature type="region of interest" description="Disordered" evidence="4">
    <location>
        <begin position="1009"/>
        <end position="1102"/>
    </location>
</feature>
<keyword evidence="7" id="KW-1185">Reference proteome</keyword>
<evidence type="ECO:0000256" key="3">
    <source>
        <dbReference type="PROSITE-ProRule" id="PRU00283"/>
    </source>
</evidence>
<keyword evidence="2 3" id="KW-0505">Motor protein</keyword>